<dbReference type="InterPro" id="IPR029058">
    <property type="entry name" value="AB_hydrolase_fold"/>
</dbReference>
<comment type="caution">
    <text evidence="1">The sequence shown here is derived from an EMBL/GenBank/DDBJ whole genome shotgun (WGS) entry which is preliminary data.</text>
</comment>
<protein>
    <recommendedName>
        <fullName evidence="3">DUF2920 family protein</fullName>
    </recommendedName>
</protein>
<dbReference type="RefSeq" id="WP_166511496.1">
    <property type="nucleotide sequence ID" value="NZ_VNHM01000007.1"/>
</dbReference>
<organism evidence="1 2">
    <name type="scientific">Desulfallas thermosapovorans DSM 6562</name>
    <dbReference type="NCBI Taxonomy" id="1121431"/>
    <lineage>
        <taxon>Bacteria</taxon>
        <taxon>Bacillati</taxon>
        <taxon>Bacillota</taxon>
        <taxon>Clostridia</taxon>
        <taxon>Eubacteriales</taxon>
        <taxon>Desulfallaceae</taxon>
        <taxon>Desulfallas</taxon>
    </lineage>
</organism>
<dbReference type="EMBL" id="VNHM01000007">
    <property type="protein sequence ID" value="TYO95513.1"/>
    <property type="molecule type" value="Genomic_DNA"/>
</dbReference>
<dbReference type="InterPro" id="IPR022605">
    <property type="entry name" value="DUF2920"/>
</dbReference>
<sequence>MSKNYEMTIDGHPNIYNNMSSRKLNIYFSEPDKGVNQETGLLLFIPGFGAHANSNVYKKMRSVFADKYNVITIQCDYFGWEFMQYDHLQETPENFNDMGIMQALDNITAVTLIVEIIKDNNLTFDAGKVIAYGHSHGAYLAYLCNAFAPGLFSLIVDNSAWLFPVYLKSKRYLRVNGSIFVFDYFAKYFIKDFEILYLPILYKNFKNQCIIHSFHGDNDNLISLKDKRNFCLPLKRCFLHEITSENIDNKIFKSNTHGLDADFLLMFDYLINNYNIRFRRKHTLSVSNRRIETKYYNYLFDYASSLPVLKRR</sequence>
<dbReference type="AlphaFoldDB" id="A0A5S4ZTJ4"/>
<dbReference type="SUPFAM" id="SSF53474">
    <property type="entry name" value="alpha/beta-Hydrolases"/>
    <property type="match status" value="1"/>
</dbReference>
<proteinExistence type="predicted"/>
<evidence type="ECO:0000313" key="1">
    <source>
        <dbReference type="EMBL" id="TYO95513.1"/>
    </source>
</evidence>
<dbReference type="Gene3D" id="3.40.50.1820">
    <property type="entry name" value="alpha/beta hydrolase"/>
    <property type="match status" value="1"/>
</dbReference>
<reference evidence="1 2" key="1">
    <citation type="submission" date="2019-07" db="EMBL/GenBank/DDBJ databases">
        <title>Genomic Encyclopedia of Type Strains, Phase I: the one thousand microbial genomes (KMG-I) project.</title>
        <authorList>
            <person name="Kyrpides N."/>
        </authorList>
    </citation>
    <scope>NUCLEOTIDE SEQUENCE [LARGE SCALE GENOMIC DNA]</scope>
    <source>
        <strain evidence="1 2">DSM 6562</strain>
    </source>
</reference>
<name>A0A5S4ZTJ4_9FIRM</name>
<keyword evidence="2" id="KW-1185">Reference proteome</keyword>
<accession>A0A5S4ZTJ4</accession>
<evidence type="ECO:0000313" key="2">
    <source>
        <dbReference type="Proteomes" id="UP000323166"/>
    </source>
</evidence>
<gene>
    <name evidence="1" type="ORF">LX24_01474</name>
</gene>
<dbReference type="Proteomes" id="UP000323166">
    <property type="component" value="Unassembled WGS sequence"/>
</dbReference>
<dbReference type="Pfam" id="PF11144">
    <property type="entry name" value="DUF2920"/>
    <property type="match status" value="1"/>
</dbReference>
<evidence type="ECO:0008006" key="3">
    <source>
        <dbReference type="Google" id="ProtNLM"/>
    </source>
</evidence>